<dbReference type="SUPFAM" id="SSF81811">
    <property type="entry name" value="Helical domain of Sec23/24"/>
    <property type="match status" value="1"/>
</dbReference>
<sequence length="127" mass="14215">MSGFALLDSREAIVNAVVDASGAYQKTMRQGRAGGLVAPRKGHLRLFPLYALAMLKHTALCAGSSVKLDERVATVVVLRFCPLEQILSEFYSQLYRLNEILQPEEGKWPQPFPLPFEYIARDGIFPF</sequence>
<dbReference type="GO" id="GO:0000149">
    <property type="term" value="F:SNARE binding"/>
    <property type="evidence" value="ECO:0007669"/>
    <property type="project" value="TreeGrafter"/>
</dbReference>
<evidence type="ECO:0000313" key="2">
    <source>
        <dbReference type="EMBL" id="VDO74273.1"/>
    </source>
</evidence>
<dbReference type="GO" id="GO:0070971">
    <property type="term" value="C:endoplasmic reticulum exit site"/>
    <property type="evidence" value="ECO:0007669"/>
    <property type="project" value="TreeGrafter"/>
</dbReference>
<dbReference type="OrthoDB" id="49016at2759"/>
<dbReference type="Pfam" id="PF04815">
    <property type="entry name" value="Sec23_helical"/>
    <property type="match status" value="1"/>
</dbReference>
<dbReference type="InterPro" id="IPR050550">
    <property type="entry name" value="SEC23_SEC24_subfamily"/>
</dbReference>
<accession>A0A183FL55</accession>
<dbReference type="GO" id="GO:0090110">
    <property type="term" value="P:COPII-coated vesicle cargo loading"/>
    <property type="evidence" value="ECO:0007669"/>
    <property type="project" value="TreeGrafter"/>
</dbReference>
<dbReference type="PANTHER" id="PTHR13803">
    <property type="entry name" value="SEC24-RELATED PROTEIN"/>
    <property type="match status" value="1"/>
</dbReference>
<dbReference type="AlphaFoldDB" id="A0A183FL55"/>
<evidence type="ECO:0000313" key="3">
    <source>
        <dbReference type="Proteomes" id="UP000050761"/>
    </source>
</evidence>
<organism evidence="3 4">
    <name type="scientific">Heligmosomoides polygyrus</name>
    <name type="common">Parasitic roundworm</name>
    <dbReference type="NCBI Taxonomy" id="6339"/>
    <lineage>
        <taxon>Eukaryota</taxon>
        <taxon>Metazoa</taxon>
        <taxon>Ecdysozoa</taxon>
        <taxon>Nematoda</taxon>
        <taxon>Chromadorea</taxon>
        <taxon>Rhabditida</taxon>
        <taxon>Rhabditina</taxon>
        <taxon>Rhabditomorpha</taxon>
        <taxon>Strongyloidea</taxon>
        <taxon>Heligmosomidae</taxon>
        <taxon>Heligmosomoides</taxon>
    </lineage>
</organism>
<dbReference type="GO" id="GO:0006886">
    <property type="term" value="P:intracellular protein transport"/>
    <property type="evidence" value="ECO:0007669"/>
    <property type="project" value="InterPro"/>
</dbReference>
<dbReference type="GO" id="GO:0008270">
    <property type="term" value="F:zinc ion binding"/>
    <property type="evidence" value="ECO:0007669"/>
    <property type="project" value="TreeGrafter"/>
</dbReference>
<feature type="domain" description="Sec23/Sec24 helical" evidence="1">
    <location>
        <begin position="6"/>
        <end position="87"/>
    </location>
</feature>
<dbReference type="EMBL" id="UZAH01026015">
    <property type="protein sequence ID" value="VDO74273.1"/>
    <property type="molecule type" value="Genomic_DNA"/>
</dbReference>
<reference evidence="2 3" key="1">
    <citation type="submission" date="2018-11" db="EMBL/GenBank/DDBJ databases">
        <authorList>
            <consortium name="Pathogen Informatics"/>
        </authorList>
    </citation>
    <scope>NUCLEOTIDE SEQUENCE [LARGE SCALE GENOMIC DNA]</scope>
</reference>
<dbReference type="InterPro" id="IPR036175">
    <property type="entry name" value="Sec23/24_helical_dom_sf"/>
</dbReference>
<gene>
    <name evidence="2" type="ORF">HPBE_LOCUS7948</name>
</gene>
<dbReference type="Gene3D" id="1.20.120.730">
    <property type="entry name" value="Sec23/Sec24 helical domain"/>
    <property type="match status" value="1"/>
</dbReference>
<proteinExistence type="predicted"/>
<name>A0A183FL55_HELPZ</name>
<keyword evidence="3" id="KW-1185">Reference proteome</keyword>
<reference evidence="4" key="2">
    <citation type="submission" date="2019-09" db="UniProtKB">
        <authorList>
            <consortium name="WormBaseParasite"/>
        </authorList>
    </citation>
    <scope>IDENTIFICATION</scope>
</reference>
<dbReference type="Proteomes" id="UP000050761">
    <property type="component" value="Unassembled WGS sequence"/>
</dbReference>
<evidence type="ECO:0000259" key="1">
    <source>
        <dbReference type="Pfam" id="PF04815"/>
    </source>
</evidence>
<dbReference type="InterPro" id="IPR006900">
    <property type="entry name" value="Sec23/24_helical_dom"/>
</dbReference>
<evidence type="ECO:0000313" key="4">
    <source>
        <dbReference type="WBParaSite" id="HPBE_0000794701-mRNA-1"/>
    </source>
</evidence>
<dbReference type="WBParaSite" id="HPBE_0000794701-mRNA-1">
    <property type="protein sequence ID" value="HPBE_0000794701-mRNA-1"/>
    <property type="gene ID" value="HPBE_0000794701"/>
</dbReference>
<accession>A0A3P7Z9D2</accession>
<dbReference type="GO" id="GO:0030127">
    <property type="term" value="C:COPII vesicle coat"/>
    <property type="evidence" value="ECO:0007669"/>
    <property type="project" value="InterPro"/>
</dbReference>
<dbReference type="PANTHER" id="PTHR13803:SF39">
    <property type="entry name" value="SECRETORY 24AB, ISOFORM A"/>
    <property type="match status" value="1"/>
</dbReference>
<protein>
    <submittedName>
        <fullName evidence="4">Sec23_helical domain-containing protein</fullName>
    </submittedName>
</protein>